<evidence type="ECO:0000313" key="1">
    <source>
        <dbReference type="EMBL" id="GMF05626.1"/>
    </source>
</evidence>
<dbReference type="Proteomes" id="UP001165101">
    <property type="component" value="Unassembled WGS sequence"/>
</dbReference>
<sequence>MSSSPAPPALPQRRQVPPAYDPSALLPGFANNSSSRDSDSSIEPISPRKSSNVPLHPVVPLPRRPPPPSATPPPGFSMSVMQPSRSLNGTPVSTPPPPPPRRPVATSSTSTDDSIDYSIPASKFSASGKLAPM</sequence>
<accession>A0ACB5UAQ3</accession>
<gene>
    <name evidence="1" type="ORF">Cboi01_000661900</name>
</gene>
<dbReference type="EMBL" id="BSXV01007810">
    <property type="protein sequence ID" value="GMF05626.1"/>
    <property type="molecule type" value="Genomic_DNA"/>
</dbReference>
<comment type="caution">
    <text evidence="1">The sequence shown here is derived from an EMBL/GenBank/DDBJ whole genome shotgun (WGS) entry which is preliminary data.</text>
</comment>
<protein>
    <submittedName>
        <fullName evidence="1">Unnamed protein product</fullName>
    </submittedName>
</protein>
<organism evidence="1 2">
    <name type="scientific">Candida boidinii</name>
    <name type="common">Yeast</name>
    <dbReference type="NCBI Taxonomy" id="5477"/>
    <lineage>
        <taxon>Eukaryota</taxon>
        <taxon>Fungi</taxon>
        <taxon>Dikarya</taxon>
        <taxon>Ascomycota</taxon>
        <taxon>Saccharomycotina</taxon>
        <taxon>Pichiomycetes</taxon>
        <taxon>Pichiales</taxon>
        <taxon>Pichiaceae</taxon>
        <taxon>Ogataea</taxon>
        <taxon>Ogataea/Candida clade</taxon>
    </lineage>
</organism>
<feature type="non-terminal residue" evidence="1">
    <location>
        <position position="133"/>
    </location>
</feature>
<evidence type="ECO:0000313" key="2">
    <source>
        <dbReference type="Proteomes" id="UP001165101"/>
    </source>
</evidence>
<proteinExistence type="predicted"/>
<name>A0ACB5UAQ3_CANBO</name>
<reference evidence="1" key="1">
    <citation type="submission" date="2023-04" db="EMBL/GenBank/DDBJ databases">
        <title>Candida boidinii NBRC 1967.</title>
        <authorList>
            <person name="Ichikawa N."/>
            <person name="Sato H."/>
            <person name="Tonouchi N."/>
        </authorList>
    </citation>
    <scope>NUCLEOTIDE SEQUENCE</scope>
    <source>
        <strain evidence="1">NBRC 1967</strain>
    </source>
</reference>
<keyword evidence="2" id="KW-1185">Reference proteome</keyword>